<keyword evidence="2" id="KW-1185">Reference proteome</keyword>
<feature type="signal peptide" evidence="1">
    <location>
        <begin position="1"/>
        <end position="20"/>
    </location>
</feature>
<keyword evidence="1" id="KW-0732">Signal</keyword>
<feature type="chain" id="PRO_5005895547" evidence="1">
    <location>
        <begin position="21"/>
        <end position="90"/>
    </location>
</feature>
<dbReference type="Proteomes" id="UP000046392">
    <property type="component" value="Unplaced"/>
</dbReference>
<organism evidence="2 3">
    <name type="scientific">Strongyloides papillosus</name>
    <name type="common">Intestinal threadworm</name>
    <dbReference type="NCBI Taxonomy" id="174720"/>
    <lineage>
        <taxon>Eukaryota</taxon>
        <taxon>Metazoa</taxon>
        <taxon>Ecdysozoa</taxon>
        <taxon>Nematoda</taxon>
        <taxon>Chromadorea</taxon>
        <taxon>Rhabditida</taxon>
        <taxon>Tylenchina</taxon>
        <taxon>Panagrolaimomorpha</taxon>
        <taxon>Strongyloidoidea</taxon>
        <taxon>Strongyloididae</taxon>
        <taxon>Strongyloides</taxon>
    </lineage>
</organism>
<evidence type="ECO:0000313" key="3">
    <source>
        <dbReference type="WBParaSite" id="SPAL_0001284900.1"/>
    </source>
</evidence>
<evidence type="ECO:0000256" key="1">
    <source>
        <dbReference type="SAM" id="SignalP"/>
    </source>
</evidence>
<dbReference type="AlphaFoldDB" id="A0A0N5C4G7"/>
<protein>
    <submittedName>
        <fullName evidence="3">Defensin-like protein</fullName>
    </submittedName>
</protein>
<sequence length="90" mass="10172">MKTIYIIFFLSFFIACGSYGSNSVVFEGVTIVGRCDRLKCEGKCMKELKLGICNHYIIKDNPRTRKLECLCKKVTLEELFNPSTQIPGGI</sequence>
<proteinExistence type="predicted"/>
<dbReference type="PROSITE" id="PS51257">
    <property type="entry name" value="PROKAR_LIPOPROTEIN"/>
    <property type="match status" value="1"/>
</dbReference>
<name>A0A0N5C4G7_STREA</name>
<dbReference type="WBParaSite" id="SPAL_0001284900.1">
    <property type="protein sequence ID" value="SPAL_0001284900.1"/>
    <property type="gene ID" value="SPAL_0001284900"/>
</dbReference>
<reference evidence="3" key="1">
    <citation type="submission" date="2017-02" db="UniProtKB">
        <authorList>
            <consortium name="WormBaseParasite"/>
        </authorList>
    </citation>
    <scope>IDENTIFICATION</scope>
</reference>
<evidence type="ECO:0000313" key="2">
    <source>
        <dbReference type="Proteomes" id="UP000046392"/>
    </source>
</evidence>
<accession>A0A0N5C4G7</accession>